<dbReference type="EMBL" id="HBUE01158393">
    <property type="protein sequence ID" value="CAG6508979.1"/>
    <property type="molecule type" value="Transcribed_RNA"/>
</dbReference>
<dbReference type="AlphaFoldDB" id="A0A8D8GJG8"/>
<dbReference type="EMBL" id="HBUE01263525">
    <property type="protein sequence ID" value="CAG6560337.1"/>
    <property type="molecule type" value="Transcribed_RNA"/>
</dbReference>
<accession>A0A8D8GJG8</accession>
<evidence type="ECO:0000313" key="1">
    <source>
        <dbReference type="EMBL" id="CAG6508979.1"/>
    </source>
</evidence>
<name>A0A8D8GJG8_CULPI</name>
<sequence length="99" mass="10997">MASIFSFSFTSDMTNGRVSHTLSAVTDSANDRLMDVNFALKGDIVVLLPKFIQLSTPDSLLRLEVLHQFFIRSFGPGLNLLDLGFVFGQLLLQQSTFLI</sequence>
<organism evidence="1">
    <name type="scientific">Culex pipiens</name>
    <name type="common">House mosquito</name>
    <dbReference type="NCBI Taxonomy" id="7175"/>
    <lineage>
        <taxon>Eukaryota</taxon>
        <taxon>Metazoa</taxon>
        <taxon>Ecdysozoa</taxon>
        <taxon>Arthropoda</taxon>
        <taxon>Hexapoda</taxon>
        <taxon>Insecta</taxon>
        <taxon>Pterygota</taxon>
        <taxon>Neoptera</taxon>
        <taxon>Endopterygota</taxon>
        <taxon>Diptera</taxon>
        <taxon>Nematocera</taxon>
        <taxon>Culicoidea</taxon>
        <taxon>Culicidae</taxon>
        <taxon>Culicinae</taxon>
        <taxon>Culicini</taxon>
        <taxon>Culex</taxon>
        <taxon>Culex</taxon>
    </lineage>
</organism>
<protein>
    <submittedName>
        <fullName evidence="1">(northern house mosquito) hypothetical protein</fullName>
    </submittedName>
</protein>
<reference evidence="1" key="1">
    <citation type="submission" date="2021-05" db="EMBL/GenBank/DDBJ databases">
        <authorList>
            <person name="Alioto T."/>
            <person name="Alioto T."/>
            <person name="Gomez Garrido J."/>
        </authorList>
    </citation>
    <scope>NUCLEOTIDE SEQUENCE</scope>
</reference>
<proteinExistence type="predicted"/>